<evidence type="ECO:0000256" key="4">
    <source>
        <dbReference type="ARBA" id="ARBA00012483"/>
    </source>
</evidence>
<evidence type="ECO:0000256" key="8">
    <source>
        <dbReference type="ARBA" id="ARBA00022786"/>
    </source>
</evidence>
<comment type="catalytic activity">
    <reaction evidence="1">
        <text>S-ubiquitinyl-[E2 ubiquitin-conjugating enzyme]-L-cysteine + [acceptor protein]-L-lysine = [E2 ubiquitin-conjugating enzyme]-L-cysteine + N(6)-ubiquitinyl-[acceptor protein]-L-lysine.</text>
        <dbReference type="EC" id="2.3.2.27"/>
    </reaction>
</comment>
<dbReference type="OrthoDB" id="6270329at2759"/>
<keyword evidence="7 11" id="KW-0863">Zinc-finger</keyword>
<evidence type="ECO:0000256" key="11">
    <source>
        <dbReference type="PROSITE-ProRule" id="PRU00175"/>
    </source>
</evidence>
<dbReference type="GO" id="GO:0061630">
    <property type="term" value="F:ubiquitin protein ligase activity"/>
    <property type="evidence" value="ECO:0007669"/>
    <property type="project" value="UniProtKB-EC"/>
</dbReference>
<evidence type="ECO:0000256" key="3">
    <source>
        <dbReference type="ARBA" id="ARBA00004906"/>
    </source>
</evidence>
<reference evidence="14 15" key="1">
    <citation type="journal article" date="2018" name="MBio">
        <title>Comparative Genomics Reveals the Core Gene Toolbox for the Fungus-Insect Symbiosis.</title>
        <authorList>
            <person name="Wang Y."/>
            <person name="Stata M."/>
            <person name="Wang W."/>
            <person name="Stajich J.E."/>
            <person name="White M.M."/>
            <person name="Moncalvo J.M."/>
        </authorList>
    </citation>
    <scope>NUCLEOTIDE SEQUENCE [LARGE SCALE GENOMIC DNA]</scope>
    <source>
        <strain evidence="14 15">AUS-77-4</strain>
    </source>
</reference>
<protein>
    <recommendedName>
        <fullName evidence="4">RING-type E3 ubiquitin transferase</fullName>
        <ecNumber evidence="4">2.3.2.27</ecNumber>
    </recommendedName>
</protein>
<dbReference type="CDD" id="cd16534">
    <property type="entry name" value="RING-HC_RNF5-like"/>
    <property type="match status" value="1"/>
</dbReference>
<feature type="compositionally biased region" description="Polar residues" evidence="12">
    <location>
        <begin position="9"/>
        <end position="30"/>
    </location>
</feature>
<dbReference type="InterPro" id="IPR017907">
    <property type="entry name" value="Znf_RING_CS"/>
</dbReference>
<dbReference type="SMART" id="SM00184">
    <property type="entry name" value="RING"/>
    <property type="match status" value="1"/>
</dbReference>
<feature type="compositionally biased region" description="Polar residues" evidence="12">
    <location>
        <begin position="41"/>
        <end position="66"/>
    </location>
</feature>
<keyword evidence="5" id="KW-0808">Transferase</keyword>
<comment type="pathway">
    <text evidence="3">Protein modification; protein ubiquitination.</text>
</comment>
<sequence length="343" mass="37714">MDQILPEIESSTNISDSQTTQVDESINLQKEQLHSLKHQNNELPSTENNPLSDSSDSPFLGNSSDSELSEQPIIADSNSQTTTKTTIDNPISENEPISLQPQLSPDTSGLRNRFNKPIIDSNSINIGKINEKLIIEDETKGKEDESKDKEAEATSSSKNNTNVVEDQAESFDPNKSCGEFSCNICFESASSPVLTVCGHLYCWHCLAQWLERESTCPVCKAGCEKDTLIPIYGRGKEPKDPRKDSTLGKRPVGQRPPVPQRRQNQVFGWDPFGLTGGFHSAGGNGFYVGSGVIGMFPGFVGFTYTSGGRNNDLQNTVSFNNQPFLVRMIVFISTRSSYEQSSL</sequence>
<dbReference type="Gene3D" id="3.30.40.10">
    <property type="entry name" value="Zinc/RING finger domain, C3HC4 (zinc finger)"/>
    <property type="match status" value="1"/>
</dbReference>
<evidence type="ECO:0000256" key="2">
    <source>
        <dbReference type="ARBA" id="ARBA00004308"/>
    </source>
</evidence>
<dbReference type="EC" id="2.3.2.27" evidence="4"/>
<dbReference type="Pfam" id="PF13639">
    <property type="entry name" value="zf-RING_2"/>
    <property type="match status" value="1"/>
</dbReference>
<organism evidence="14 15">
    <name type="scientific">Furculomyces boomerangus</name>
    <dbReference type="NCBI Taxonomy" id="61424"/>
    <lineage>
        <taxon>Eukaryota</taxon>
        <taxon>Fungi</taxon>
        <taxon>Fungi incertae sedis</taxon>
        <taxon>Zoopagomycota</taxon>
        <taxon>Kickxellomycotina</taxon>
        <taxon>Harpellomycetes</taxon>
        <taxon>Harpellales</taxon>
        <taxon>Harpellaceae</taxon>
        <taxon>Furculomyces</taxon>
    </lineage>
</organism>
<feature type="region of interest" description="Disordered" evidence="12">
    <location>
        <begin position="1"/>
        <end position="115"/>
    </location>
</feature>
<dbReference type="GO" id="GO:0016567">
    <property type="term" value="P:protein ubiquitination"/>
    <property type="evidence" value="ECO:0007669"/>
    <property type="project" value="UniProtKB-UniPathway"/>
</dbReference>
<comment type="caution">
    <text evidence="14">The sequence shown here is derived from an EMBL/GenBank/DDBJ whole genome shotgun (WGS) entry which is preliminary data.</text>
</comment>
<evidence type="ECO:0000313" key="15">
    <source>
        <dbReference type="Proteomes" id="UP000245699"/>
    </source>
</evidence>
<keyword evidence="10" id="KW-0472">Membrane</keyword>
<keyword evidence="15" id="KW-1185">Reference proteome</keyword>
<dbReference type="SUPFAM" id="SSF57850">
    <property type="entry name" value="RING/U-box"/>
    <property type="match status" value="1"/>
</dbReference>
<evidence type="ECO:0000256" key="1">
    <source>
        <dbReference type="ARBA" id="ARBA00000900"/>
    </source>
</evidence>
<evidence type="ECO:0000256" key="5">
    <source>
        <dbReference type="ARBA" id="ARBA00022679"/>
    </source>
</evidence>
<dbReference type="EMBL" id="MBFT01001096">
    <property type="protein sequence ID" value="PVU85332.1"/>
    <property type="molecule type" value="Genomic_DNA"/>
</dbReference>
<evidence type="ECO:0000256" key="6">
    <source>
        <dbReference type="ARBA" id="ARBA00022723"/>
    </source>
</evidence>
<evidence type="ECO:0000313" key="14">
    <source>
        <dbReference type="EMBL" id="PVU85332.1"/>
    </source>
</evidence>
<name>A0A2T9XZ12_9FUNG</name>
<accession>A0A2T9XZ12</accession>
<dbReference type="InterPro" id="IPR013083">
    <property type="entry name" value="Znf_RING/FYVE/PHD"/>
</dbReference>
<feature type="compositionally biased region" description="Basic and acidic residues" evidence="12">
    <location>
        <begin position="139"/>
        <end position="152"/>
    </location>
</feature>
<gene>
    <name evidence="14" type="ORF">BB559_007068</name>
</gene>
<evidence type="ECO:0000256" key="9">
    <source>
        <dbReference type="ARBA" id="ARBA00022833"/>
    </source>
</evidence>
<feature type="compositionally biased region" description="Polar residues" evidence="12">
    <location>
        <begin position="153"/>
        <end position="164"/>
    </location>
</feature>
<dbReference type="PROSITE" id="PS00518">
    <property type="entry name" value="ZF_RING_1"/>
    <property type="match status" value="1"/>
</dbReference>
<feature type="compositionally biased region" description="Polar residues" evidence="12">
    <location>
        <begin position="76"/>
        <end position="110"/>
    </location>
</feature>
<comment type="subcellular location">
    <subcellularLocation>
        <location evidence="2">Endomembrane system</location>
    </subcellularLocation>
</comment>
<dbReference type="GO" id="GO:0005783">
    <property type="term" value="C:endoplasmic reticulum"/>
    <property type="evidence" value="ECO:0007669"/>
    <property type="project" value="InterPro"/>
</dbReference>
<dbReference type="AlphaFoldDB" id="A0A2T9XZ12"/>
<evidence type="ECO:0000259" key="13">
    <source>
        <dbReference type="PROSITE" id="PS50089"/>
    </source>
</evidence>
<evidence type="ECO:0000256" key="7">
    <source>
        <dbReference type="ARBA" id="ARBA00022771"/>
    </source>
</evidence>
<dbReference type="InterPro" id="IPR001841">
    <property type="entry name" value="Znf_RING"/>
</dbReference>
<dbReference type="GO" id="GO:0006511">
    <property type="term" value="P:ubiquitin-dependent protein catabolic process"/>
    <property type="evidence" value="ECO:0007669"/>
    <property type="project" value="InterPro"/>
</dbReference>
<dbReference type="Proteomes" id="UP000245699">
    <property type="component" value="Unassembled WGS sequence"/>
</dbReference>
<dbReference type="GO" id="GO:0008270">
    <property type="term" value="F:zinc ion binding"/>
    <property type="evidence" value="ECO:0007669"/>
    <property type="project" value="UniProtKB-KW"/>
</dbReference>
<dbReference type="PROSITE" id="PS50089">
    <property type="entry name" value="ZF_RING_2"/>
    <property type="match status" value="1"/>
</dbReference>
<dbReference type="STRING" id="61424.A0A2T9XZ12"/>
<proteinExistence type="predicted"/>
<dbReference type="UniPathway" id="UPA00143"/>
<keyword evidence="8" id="KW-0833">Ubl conjugation pathway</keyword>
<feature type="compositionally biased region" description="Basic and acidic residues" evidence="12">
    <location>
        <begin position="234"/>
        <end position="247"/>
    </location>
</feature>
<dbReference type="InterPro" id="IPR045103">
    <property type="entry name" value="RNF5/RNF185-like"/>
</dbReference>
<feature type="domain" description="RING-type" evidence="13">
    <location>
        <begin position="182"/>
        <end position="220"/>
    </location>
</feature>
<feature type="region of interest" description="Disordered" evidence="12">
    <location>
        <begin position="139"/>
        <end position="167"/>
    </location>
</feature>
<dbReference type="PANTHER" id="PTHR12313">
    <property type="entry name" value="E3 UBIQUITIN-PROTEIN LIGASE RNF5-RELATED"/>
    <property type="match status" value="1"/>
</dbReference>
<evidence type="ECO:0000256" key="10">
    <source>
        <dbReference type="ARBA" id="ARBA00023136"/>
    </source>
</evidence>
<evidence type="ECO:0000256" key="12">
    <source>
        <dbReference type="SAM" id="MobiDB-lite"/>
    </source>
</evidence>
<keyword evidence="6" id="KW-0479">Metal-binding</keyword>
<feature type="region of interest" description="Disordered" evidence="12">
    <location>
        <begin position="234"/>
        <end position="261"/>
    </location>
</feature>
<keyword evidence="9" id="KW-0862">Zinc</keyword>